<reference evidence="1 3" key="1">
    <citation type="submission" date="2020-01" db="EMBL/GenBank/DDBJ databases">
        <authorList>
            <consortium name="DOE Joint Genome Institute"/>
            <person name="Haridas S."/>
            <person name="Albert R."/>
            <person name="Binder M."/>
            <person name="Bloem J."/>
            <person name="Labutti K."/>
            <person name="Salamov A."/>
            <person name="Andreopoulos B."/>
            <person name="Baker S.E."/>
            <person name="Barry K."/>
            <person name="Bills G."/>
            <person name="Bluhm B.H."/>
            <person name="Cannon C."/>
            <person name="Castanera R."/>
            <person name="Culley D.E."/>
            <person name="Daum C."/>
            <person name="Ezra D."/>
            <person name="Gonzalez J.B."/>
            <person name="Henrissat B."/>
            <person name="Kuo A."/>
            <person name="Liang C."/>
            <person name="Lipzen A."/>
            <person name="Lutzoni F."/>
            <person name="Magnuson J."/>
            <person name="Mondo S."/>
            <person name="Nolan M."/>
            <person name="Ohm R."/>
            <person name="Pangilinan J."/>
            <person name="Park H.-J."/>
            <person name="Ramirez L."/>
            <person name="Alfaro M."/>
            <person name="Sun H."/>
            <person name="Tritt A."/>
            <person name="Yoshinaga Y."/>
            <person name="Zwiers L.-H."/>
            <person name="Turgeon B.G."/>
            <person name="Goodwin S.B."/>
            <person name="Spatafora J.W."/>
            <person name="Crous P.W."/>
            <person name="Grigoriev I.V."/>
        </authorList>
    </citation>
    <scope>NUCLEOTIDE SEQUENCE</scope>
    <source>
        <strain evidence="1 3">CBS 781.70</strain>
    </source>
</reference>
<reference evidence="3" key="3">
    <citation type="submission" date="2025-04" db="UniProtKB">
        <authorList>
            <consortium name="RefSeq"/>
        </authorList>
    </citation>
    <scope>IDENTIFICATION</scope>
    <source>
        <strain evidence="3">CBS 781.70</strain>
    </source>
</reference>
<dbReference type="EMBL" id="ML975150">
    <property type="protein sequence ID" value="KAF1816560.1"/>
    <property type="molecule type" value="Genomic_DNA"/>
</dbReference>
<dbReference type="Proteomes" id="UP000504638">
    <property type="component" value="Unplaced"/>
</dbReference>
<gene>
    <name evidence="1 3" type="ORF">P152DRAFT_446200</name>
</gene>
<dbReference type="AlphaFoldDB" id="A0A6G1GFD1"/>
<protein>
    <submittedName>
        <fullName evidence="1 3">Uncharacterized protein</fullName>
    </submittedName>
</protein>
<keyword evidence="2" id="KW-1185">Reference proteome</keyword>
<dbReference type="GeneID" id="54418480"/>
<accession>A0A6G1GFD1</accession>
<reference evidence="3" key="2">
    <citation type="submission" date="2020-04" db="EMBL/GenBank/DDBJ databases">
        <authorList>
            <consortium name="NCBI Genome Project"/>
        </authorList>
    </citation>
    <scope>NUCLEOTIDE SEQUENCE</scope>
    <source>
        <strain evidence="3">CBS 781.70</strain>
    </source>
</reference>
<dbReference type="RefSeq" id="XP_033538191.1">
    <property type="nucleotide sequence ID" value="XM_033677910.1"/>
</dbReference>
<name>A0A6G1GFD1_9PEZI</name>
<evidence type="ECO:0000313" key="3">
    <source>
        <dbReference type="RefSeq" id="XP_033538191.1"/>
    </source>
</evidence>
<proteinExistence type="predicted"/>
<evidence type="ECO:0000313" key="1">
    <source>
        <dbReference type="EMBL" id="KAF1816560.1"/>
    </source>
</evidence>
<evidence type="ECO:0000313" key="2">
    <source>
        <dbReference type="Proteomes" id="UP000504638"/>
    </source>
</evidence>
<sequence>MIFTTISAAASKEEVHGPTRIQEAIHMAHPFDASSMQPPRSAGYKLAGTESSGCNDLFDHSIQPLSCPETVQLWNCCACRDGPTAVAPSCTNCGHYRCGACPVSYGPK</sequence>
<organism evidence="1">
    <name type="scientific">Eremomyces bilateralis CBS 781.70</name>
    <dbReference type="NCBI Taxonomy" id="1392243"/>
    <lineage>
        <taxon>Eukaryota</taxon>
        <taxon>Fungi</taxon>
        <taxon>Dikarya</taxon>
        <taxon>Ascomycota</taxon>
        <taxon>Pezizomycotina</taxon>
        <taxon>Dothideomycetes</taxon>
        <taxon>Dothideomycetes incertae sedis</taxon>
        <taxon>Eremomycetales</taxon>
        <taxon>Eremomycetaceae</taxon>
        <taxon>Eremomyces</taxon>
    </lineage>
</organism>